<comment type="caution">
    <text evidence="2">The sequence shown here is derived from an EMBL/GenBank/DDBJ whole genome shotgun (WGS) entry which is preliminary data.</text>
</comment>
<name>A0A835L698_SPOEX</name>
<keyword evidence="3" id="KW-1185">Reference proteome</keyword>
<evidence type="ECO:0000256" key="1">
    <source>
        <dbReference type="SAM" id="MobiDB-lite"/>
    </source>
</evidence>
<dbReference type="EMBL" id="JACKWZ010000233">
    <property type="protein sequence ID" value="KAF9411190.1"/>
    <property type="molecule type" value="Genomic_DNA"/>
</dbReference>
<gene>
    <name evidence="2" type="ORF">HW555_009963</name>
</gene>
<evidence type="ECO:0000313" key="2">
    <source>
        <dbReference type="EMBL" id="KAF9411190.1"/>
    </source>
</evidence>
<dbReference type="AlphaFoldDB" id="A0A835L698"/>
<organism evidence="2 3">
    <name type="scientific">Spodoptera exigua</name>
    <name type="common">Beet armyworm</name>
    <name type="synonym">Noctua fulgens</name>
    <dbReference type="NCBI Taxonomy" id="7107"/>
    <lineage>
        <taxon>Eukaryota</taxon>
        <taxon>Metazoa</taxon>
        <taxon>Ecdysozoa</taxon>
        <taxon>Arthropoda</taxon>
        <taxon>Hexapoda</taxon>
        <taxon>Insecta</taxon>
        <taxon>Pterygota</taxon>
        <taxon>Neoptera</taxon>
        <taxon>Endopterygota</taxon>
        <taxon>Lepidoptera</taxon>
        <taxon>Glossata</taxon>
        <taxon>Ditrysia</taxon>
        <taxon>Noctuoidea</taxon>
        <taxon>Noctuidae</taxon>
        <taxon>Amphipyrinae</taxon>
        <taxon>Spodoptera</taxon>
    </lineage>
</organism>
<feature type="compositionally biased region" description="Low complexity" evidence="1">
    <location>
        <begin position="29"/>
        <end position="41"/>
    </location>
</feature>
<feature type="region of interest" description="Disordered" evidence="1">
    <location>
        <begin position="16"/>
        <end position="57"/>
    </location>
</feature>
<reference evidence="2" key="1">
    <citation type="submission" date="2020-08" db="EMBL/GenBank/DDBJ databases">
        <title>Spodoptera exigua strain:BAW_Kor-Di-RS1 Genome sequencing and assembly.</title>
        <authorList>
            <person name="Kim J."/>
            <person name="Nam H.Y."/>
            <person name="Kwon M."/>
            <person name="Choi J.H."/>
            <person name="Cho S.R."/>
            <person name="Kim G.-H."/>
        </authorList>
    </citation>
    <scope>NUCLEOTIDE SEQUENCE</scope>
    <source>
        <strain evidence="2">BAW_Kor-Di-RS1</strain>
        <tissue evidence="2">Whole-body</tissue>
    </source>
</reference>
<protein>
    <submittedName>
        <fullName evidence="2">Uncharacterized protein</fullName>
    </submittedName>
</protein>
<proteinExistence type="predicted"/>
<dbReference type="Proteomes" id="UP000648187">
    <property type="component" value="Unassembled WGS sequence"/>
</dbReference>
<accession>A0A835L698</accession>
<evidence type="ECO:0000313" key="3">
    <source>
        <dbReference type="Proteomes" id="UP000648187"/>
    </source>
</evidence>
<sequence>MIVEIQESQSRLKIVQGGDVSGSTHSACRARGARGVSAGRAGDTRARGAGGGRSGVAPLQPVQALRTTATHYVDGYAVAPGA</sequence>